<protein>
    <submittedName>
        <fullName evidence="1">Uncharacterized protein</fullName>
    </submittedName>
</protein>
<evidence type="ECO:0000313" key="1">
    <source>
        <dbReference type="EMBL" id="CDI52516.1"/>
    </source>
</evidence>
<name>A0A077R0V3_9BASI</name>
<accession>A0A077R0V3</accession>
<reference evidence="1" key="1">
    <citation type="journal article" date="2014" name="Genome Biol. Evol.">
        <title>Gene Loss Rather Than Gene Gain Is Associated with a Host Jump from Monocots to Dicots in the Smut Fungus Melanopsichium pennsylvanicum.</title>
        <authorList>
            <person name="Sharma R."/>
            <person name="Mishra B."/>
            <person name="Runge F."/>
            <person name="Thines M."/>
        </authorList>
    </citation>
    <scope>NUCLEOTIDE SEQUENCE</scope>
    <source>
        <strain evidence="1">4</strain>
    </source>
</reference>
<organism evidence="1">
    <name type="scientific">Melanopsichium pennsylvanicum 4</name>
    <dbReference type="NCBI Taxonomy" id="1398559"/>
    <lineage>
        <taxon>Eukaryota</taxon>
        <taxon>Fungi</taxon>
        <taxon>Dikarya</taxon>
        <taxon>Basidiomycota</taxon>
        <taxon>Ustilaginomycotina</taxon>
        <taxon>Ustilaginomycetes</taxon>
        <taxon>Ustilaginales</taxon>
        <taxon>Ustilaginaceae</taxon>
        <taxon>Melanopsichium</taxon>
    </lineage>
</organism>
<dbReference type="AlphaFoldDB" id="A0A077R0V3"/>
<proteinExistence type="predicted"/>
<sequence>MAPTKPAKSHVAWPMKSAKSYAAVRDVPGHLDDAVCQGDVSHDRSRFSRPTAGLVSAQRVEQPYDGSFA</sequence>
<dbReference type="EMBL" id="HG529543">
    <property type="protein sequence ID" value="CDI52516.1"/>
    <property type="molecule type" value="Genomic_DNA"/>
</dbReference>